<dbReference type="EMBL" id="BAABDD010000047">
    <property type="protein sequence ID" value="GAA3765492.1"/>
    <property type="molecule type" value="Genomic_DNA"/>
</dbReference>
<organism evidence="3 4">
    <name type="scientific">Salinactinospora qingdaonensis</name>
    <dbReference type="NCBI Taxonomy" id="702744"/>
    <lineage>
        <taxon>Bacteria</taxon>
        <taxon>Bacillati</taxon>
        <taxon>Actinomycetota</taxon>
        <taxon>Actinomycetes</taxon>
        <taxon>Streptosporangiales</taxon>
        <taxon>Nocardiopsidaceae</taxon>
        <taxon>Salinactinospora</taxon>
    </lineage>
</organism>
<dbReference type="Pfam" id="PF02113">
    <property type="entry name" value="Peptidase_S13"/>
    <property type="match status" value="1"/>
</dbReference>
<accession>A0ABP7GIT8</accession>
<keyword evidence="2" id="KW-0378">Hydrolase</keyword>
<dbReference type="Gene3D" id="3.50.80.20">
    <property type="entry name" value="D-Ala-D-Ala carboxypeptidase C, peptidase S13"/>
    <property type="match status" value="1"/>
</dbReference>
<sequence>MPTGPPPQRFVISRLLPLAVLTSAFVLLCPLGAVAVPSPLGVADLRADLRRLLADPTLAHTRSGVVVRSRTEGDVLYEHAPRTALLPASTTKLLTSAAAMDVLGADYRFTTSVSAGTVTADGVVPGDLYLTGTGDPTLRASAYAELAEDVAASGVSKVAGAVVADDTWFDGQRLGHRWQAEDQQYYYAAQISALTVAANPDYDTGVVGVSVTPGGAKGEPLGVRLWPRTDYVTVRADTAVTGGPGTQSTLDIARRLGGNTVTVSGQLPTGGAPVERLRTVHEPAGYAADVFAAALQRAGVEVGGDPVRGTAPPGTVELARRASMPLGELLVPMMKLSNNGHAEILTKAIGREVSGVGSWTTGLPEIATALRRIGASTDGLRLRDGSGLTRANRVSAASVADLLLAVRNEPWFATWRRALPVAGAADRMVGGTLRSRMRATPAQGNVVAKTGTLTGVSALSGYVEAANGEELVFAIINNGYTGAAPRPVQDAIAVRLARFTREHTTGAIAQPLRAEPATTAVRGWECSWAKTC</sequence>
<proteinExistence type="inferred from homology"/>
<evidence type="ECO:0000256" key="2">
    <source>
        <dbReference type="ARBA" id="ARBA00022801"/>
    </source>
</evidence>
<dbReference type="PANTHER" id="PTHR30023">
    <property type="entry name" value="D-ALANYL-D-ALANINE CARBOXYPEPTIDASE"/>
    <property type="match status" value="1"/>
</dbReference>
<dbReference type="Proteomes" id="UP001500908">
    <property type="component" value="Unassembled WGS sequence"/>
</dbReference>
<dbReference type="PANTHER" id="PTHR30023:SF0">
    <property type="entry name" value="PENICILLIN-SENSITIVE CARBOXYPEPTIDASE A"/>
    <property type="match status" value="1"/>
</dbReference>
<keyword evidence="3" id="KW-0645">Protease</keyword>
<dbReference type="SUPFAM" id="SSF56601">
    <property type="entry name" value="beta-lactamase/transpeptidase-like"/>
    <property type="match status" value="1"/>
</dbReference>
<dbReference type="RefSeq" id="WP_344977087.1">
    <property type="nucleotide sequence ID" value="NZ_BAABDD010000047.1"/>
</dbReference>
<dbReference type="NCBIfam" id="TIGR00666">
    <property type="entry name" value="PBP4"/>
    <property type="match status" value="1"/>
</dbReference>
<comment type="caution">
    <text evidence="3">The sequence shown here is derived from an EMBL/GenBank/DDBJ whole genome shotgun (WGS) entry which is preliminary data.</text>
</comment>
<dbReference type="PRINTS" id="PR00922">
    <property type="entry name" value="DADACBPTASE3"/>
</dbReference>
<keyword evidence="3" id="KW-0121">Carboxypeptidase</keyword>
<evidence type="ECO:0000313" key="3">
    <source>
        <dbReference type="EMBL" id="GAA3765492.1"/>
    </source>
</evidence>
<name>A0ABP7GIT8_9ACTN</name>
<dbReference type="InterPro" id="IPR012338">
    <property type="entry name" value="Beta-lactam/transpept-like"/>
</dbReference>
<dbReference type="InterPro" id="IPR000667">
    <property type="entry name" value="Peptidase_S13"/>
</dbReference>
<evidence type="ECO:0000313" key="4">
    <source>
        <dbReference type="Proteomes" id="UP001500908"/>
    </source>
</evidence>
<dbReference type="Gene3D" id="3.40.710.10">
    <property type="entry name" value="DD-peptidase/beta-lactamase superfamily"/>
    <property type="match status" value="2"/>
</dbReference>
<protein>
    <submittedName>
        <fullName evidence="3">D-alanyl-D-alanine carboxypeptidase/D-alanyl-D-alanine-endopeptidase</fullName>
    </submittedName>
</protein>
<comment type="similarity">
    <text evidence="1">Belongs to the peptidase S13 family.</text>
</comment>
<keyword evidence="4" id="KW-1185">Reference proteome</keyword>
<evidence type="ECO:0000256" key="1">
    <source>
        <dbReference type="ARBA" id="ARBA00006096"/>
    </source>
</evidence>
<dbReference type="GO" id="GO:0004180">
    <property type="term" value="F:carboxypeptidase activity"/>
    <property type="evidence" value="ECO:0007669"/>
    <property type="project" value="UniProtKB-KW"/>
</dbReference>
<reference evidence="4" key="1">
    <citation type="journal article" date="2019" name="Int. J. Syst. Evol. Microbiol.">
        <title>The Global Catalogue of Microorganisms (GCM) 10K type strain sequencing project: providing services to taxonomists for standard genome sequencing and annotation.</title>
        <authorList>
            <consortium name="The Broad Institute Genomics Platform"/>
            <consortium name="The Broad Institute Genome Sequencing Center for Infectious Disease"/>
            <person name="Wu L."/>
            <person name="Ma J."/>
        </authorList>
    </citation>
    <scope>NUCLEOTIDE SEQUENCE [LARGE SCALE GENOMIC DNA]</scope>
    <source>
        <strain evidence="4">JCM 17137</strain>
    </source>
</reference>
<gene>
    <name evidence="3" type="primary">dacB_2</name>
    <name evidence="3" type="ORF">GCM10022402_48440</name>
</gene>